<dbReference type="Gramene" id="KMS94509">
    <property type="protein sequence ID" value="KMS94509"/>
    <property type="gene ID" value="BVRB_020700"/>
</dbReference>
<keyword evidence="2" id="KW-1185">Reference proteome</keyword>
<evidence type="ECO:0000313" key="2">
    <source>
        <dbReference type="Proteomes" id="UP000035740"/>
    </source>
</evidence>
<reference evidence="1 2" key="1">
    <citation type="journal article" date="2014" name="Nature">
        <title>The genome of the recently domesticated crop plant sugar beet (Beta vulgaris).</title>
        <authorList>
            <person name="Dohm J.C."/>
            <person name="Minoche A.E."/>
            <person name="Holtgrawe D."/>
            <person name="Capella-Gutierrez S."/>
            <person name="Zakrzewski F."/>
            <person name="Tafer H."/>
            <person name="Rupp O."/>
            <person name="Sorensen T.R."/>
            <person name="Stracke R."/>
            <person name="Reinhardt R."/>
            <person name="Goesmann A."/>
            <person name="Kraft T."/>
            <person name="Schulz B."/>
            <person name="Stadler P.F."/>
            <person name="Schmidt T."/>
            <person name="Gabaldon T."/>
            <person name="Lehrach H."/>
            <person name="Weisshaar B."/>
            <person name="Himmelbauer H."/>
        </authorList>
    </citation>
    <scope>NUCLEOTIDE SEQUENCE [LARGE SCALE GENOMIC DNA]</scope>
    <source>
        <tissue evidence="1">Taproot</tissue>
    </source>
</reference>
<sequence length="140" mass="15260">MARPCLTAAWPSWPFGPPSSPSVVFRPPRCAAADLRIFMDRSASPASGRQPNMNNGVIPSLALISDRLNFPSMLGLVPDHSSLQNQLVEAQETFAKLKFNVSELEAKQAFLSALCKDSVEVDDELIEGLDMQSSEARSKL</sequence>
<name>A0A0J8B0K7_BETVV</name>
<evidence type="ECO:0000313" key="1">
    <source>
        <dbReference type="EMBL" id="KMS94509.1"/>
    </source>
</evidence>
<proteinExistence type="predicted"/>
<feature type="non-terminal residue" evidence="1">
    <location>
        <position position="140"/>
    </location>
</feature>
<dbReference type="AlphaFoldDB" id="A0A0J8B0K7"/>
<dbReference type="EMBL" id="KQ092887">
    <property type="protein sequence ID" value="KMS94509.1"/>
    <property type="molecule type" value="Genomic_DNA"/>
</dbReference>
<gene>
    <name evidence="1" type="ORF">BVRB_020700</name>
</gene>
<accession>A0A0J8B0K7</accession>
<protein>
    <submittedName>
        <fullName evidence="1">Uncharacterized protein</fullName>
    </submittedName>
</protein>
<dbReference type="Proteomes" id="UP000035740">
    <property type="component" value="Unassembled WGS sequence"/>
</dbReference>
<organism evidence="1 2">
    <name type="scientific">Beta vulgaris subsp. vulgaris</name>
    <name type="common">Beet</name>
    <dbReference type="NCBI Taxonomy" id="3555"/>
    <lineage>
        <taxon>Eukaryota</taxon>
        <taxon>Viridiplantae</taxon>
        <taxon>Streptophyta</taxon>
        <taxon>Embryophyta</taxon>
        <taxon>Tracheophyta</taxon>
        <taxon>Spermatophyta</taxon>
        <taxon>Magnoliopsida</taxon>
        <taxon>eudicotyledons</taxon>
        <taxon>Gunneridae</taxon>
        <taxon>Pentapetalae</taxon>
        <taxon>Caryophyllales</taxon>
        <taxon>Chenopodiaceae</taxon>
        <taxon>Betoideae</taxon>
        <taxon>Beta</taxon>
    </lineage>
</organism>